<dbReference type="Pfam" id="PF13185">
    <property type="entry name" value="GAF_2"/>
    <property type="match status" value="1"/>
</dbReference>
<sequence>MGLTTIVLISLLIIILILLLLFLFIKKERKYKNMVKGYLRTIRELNILNELSAHLHTTMDREVVLESIMDRVKDLLRAEKSAIIIIDKHERITDFYSSLGPTGNCKTGVRGVIKKVFKELTPLRTENIKKVPDFQGFPDKHPDIKSLLIVPIMLRRKAIGVLAVSDKKGSRSFSSEDEDLLLTLAFHSAFAIEKVNLHEEIVKMASTDGLTGLNNHRAFQERIEEEIERARRFGNKLSLLMIDIDHFKE</sequence>
<dbReference type="InterPro" id="IPR000160">
    <property type="entry name" value="GGDEF_dom"/>
</dbReference>
<evidence type="ECO:0000256" key="1">
    <source>
        <dbReference type="SAM" id="Phobius"/>
    </source>
</evidence>
<feature type="transmembrane region" description="Helical" evidence="1">
    <location>
        <begin position="6"/>
        <end position="25"/>
    </location>
</feature>
<dbReference type="InterPro" id="IPR029016">
    <property type="entry name" value="GAF-like_dom_sf"/>
</dbReference>
<keyword evidence="1" id="KW-0472">Membrane</keyword>
<organism evidence="3">
    <name type="scientific">hydrothermal vent metagenome</name>
    <dbReference type="NCBI Taxonomy" id="652676"/>
    <lineage>
        <taxon>unclassified sequences</taxon>
        <taxon>metagenomes</taxon>
        <taxon>ecological metagenomes</taxon>
    </lineage>
</organism>
<dbReference type="PROSITE" id="PS50887">
    <property type="entry name" value="GGDEF"/>
    <property type="match status" value="1"/>
</dbReference>
<dbReference type="EMBL" id="UOGI01000277">
    <property type="protein sequence ID" value="VAX34239.1"/>
    <property type="molecule type" value="Genomic_DNA"/>
</dbReference>
<dbReference type="Gene3D" id="3.30.70.270">
    <property type="match status" value="1"/>
</dbReference>
<reference evidence="3" key="1">
    <citation type="submission" date="2018-06" db="EMBL/GenBank/DDBJ databases">
        <authorList>
            <person name="Zhirakovskaya E."/>
        </authorList>
    </citation>
    <scope>NUCLEOTIDE SEQUENCE</scope>
</reference>
<proteinExistence type="predicted"/>
<dbReference type="GO" id="GO:0043709">
    <property type="term" value="P:cell adhesion involved in single-species biofilm formation"/>
    <property type="evidence" value="ECO:0007669"/>
    <property type="project" value="TreeGrafter"/>
</dbReference>
<dbReference type="Gene3D" id="3.30.450.40">
    <property type="match status" value="1"/>
</dbReference>
<dbReference type="NCBIfam" id="TIGR00254">
    <property type="entry name" value="GGDEF"/>
    <property type="match status" value="1"/>
</dbReference>
<dbReference type="PANTHER" id="PTHR45138:SF9">
    <property type="entry name" value="DIGUANYLATE CYCLASE DGCM-RELATED"/>
    <property type="match status" value="1"/>
</dbReference>
<dbReference type="SUPFAM" id="SSF55781">
    <property type="entry name" value="GAF domain-like"/>
    <property type="match status" value="1"/>
</dbReference>
<evidence type="ECO:0000313" key="3">
    <source>
        <dbReference type="EMBL" id="VAX34239.1"/>
    </source>
</evidence>
<dbReference type="InterPro" id="IPR003018">
    <property type="entry name" value="GAF"/>
</dbReference>
<dbReference type="GO" id="GO:0052621">
    <property type="term" value="F:diguanylate cyclase activity"/>
    <property type="evidence" value="ECO:0007669"/>
    <property type="project" value="TreeGrafter"/>
</dbReference>
<dbReference type="InterPro" id="IPR050469">
    <property type="entry name" value="Diguanylate_Cyclase"/>
</dbReference>
<dbReference type="Pfam" id="PF00990">
    <property type="entry name" value="GGDEF"/>
    <property type="match status" value="1"/>
</dbReference>
<protein>
    <recommendedName>
        <fullName evidence="2">GGDEF domain-containing protein</fullName>
    </recommendedName>
</protein>
<dbReference type="SUPFAM" id="SSF55073">
    <property type="entry name" value="Nucleotide cyclase"/>
    <property type="match status" value="1"/>
</dbReference>
<keyword evidence="1" id="KW-0812">Transmembrane</keyword>
<dbReference type="InterPro" id="IPR043128">
    <property type="entry name" value="Rev_trsase/Diguanyl_cyclase"/>
</dbReference>
<dbReference type="AlphaFoldDB" id="A0A3B1CWF3"/>
<name>A0A3B1CWF3_9ZZZZ</name>
<dbReference type="PANTHER" id="PTHR45138">
    <property type="entry name" value="REGULATORY COMPONENTS OF SENSORY TRANSDUCTION SYSTEM"/>
    <property type="match status" value="1"/>
</dbReference>
<feature type="domain" description="GGDEF" evidence="2">
    <location>
        <begin position="235"/>
        <end position="249"/>
    </location>
</feature>
<dbReference type="GO" id="GO:1902201">
    <property type="term" value="P:negative regulation of bacterial-type flagellum-dependent cell motility"/>
    <property type="evidence" value="ECO:0007669"/>
    <property type="project" value="TreeGrafter"/>
</dbReference>
<dbReference type="GO" id="GO:0005886">
    <property type="term" value="C:plasma membrane"/>
    <property type="evidence" value="ECO:0007669"/>
    <property type="project" value="TreeGrafter"/>
</dbReference>
<dbReference type="InterPro" id="IPR029787">
    <property type="entry name" value="Nucleotide_cyclase"/>
</dbReference>
<gene>
    <name evidence="3" type="ORF">MNBD_NITROSPIRAE03-2043</name>
</gene>
<accession>A0A3B1CWF3</accession>
<dbReference type="SMART" id="SM00065">
    <property type="entry name" value="GAF"/>
    <property type="match status" value="1"/>
</dbReference>
<feature type="non-terminal residue" evidence="3">
    <location>
        <position position="249"/>
    </location>
</feature>
<evidence type="ECO:0000259" key="2">
    <source>
        <dbReference type="PROSITE" id="PS50887"/>
    </source>
</evidence>
<keyword evidence="1" id="KW-1133">Transmembrane helix</keyword>